<feature type="domain" description="Fibronectin type-III" evidence="10">
    <location>
        <begin position="359"/>
        <end position="466"/>
    </location>
</feature>
<gene>
    <name evidence="11" type="primary">MPL</name>
</gene>
<evidence type="ECO:0000256" key="1">
    <source>
        <dbReference type="ARBA" id="ARBA00004479"/>
    </source>
</evidence>
<dbReference type="SUPFAM" id="SSF49265">
    <property type="entry name" value="Fibronectin type III"/>
    <property type="match status" value="4"/>
</dbReference>
<dbReference type="GeneTree" id="ENSGT00940000166530"/>
<comment type="subcellular location">
    <subcellularLocation>
        <location evidence="1">Membrane</location>
        <topology evidence="1">Single-pass type I membrane protein</topology>
    </subcellularLocation>
</comment>
<keyword evidence="5 9" id="KW-0472">Membrane</keyword>
<feature type="transmembrane region" description="Helical" evidence="9">
    <location>
        <begin position="468"/>
        <end position="491"/>
    </location>
</feature>
<dbReference type="InterPro" id="IPR003961">
    <property type="entry name" value="FN3_dom"/>
</dbReference>
<evidence type="ECO:0000256" key="2">
    <source>
        <dbReference type="ARBA" id="ARBA00022692"/>
    </source>
</evidence>
<dbReference type="Pfam" id="PF09067">
    <property type="entry name" value="EpoR_lig-bind"/>
    <property type="match status" value="1"/>
</dbReference>
<keyword evidence="2 9" id="KW-0812">Transmembrane</keyword>
<dbReference type="CDD" id="cd00063">
    <property type="entry name" value="FN3"/>
    <property type="match status" value="2"/>
</dbReference>
<reference evidence="11" key="2">
    <citation type="submission" date="2025-09" db="UniProtKB">
        <authorList>
            <consortium name="Ensembl"/>
        </authorList>
    </citation>
    <scope>IDENTIFICATION</scope>
</reference>
<feature type="region of interest" description="Disordered" evidence="8">
    <location>
        <begin position="547"/>
        <end position="577"/>
    </location>
</feature>
<evidence type="ECO:0000256" key="3">
    <source>
        <dbReference type="ARBA" id="ARBA00022729"/>
    </source>
</evidence>
<dbReference type="AlphaFoldDB" id="A0A8C8GRH4"/>
<evidence type="ECO:0000313" key="11">
    <source>
        <dbReference type="Ensembl" id="ENSOTSP00005052695.2"/>
    </source>
</evidence>
<dbReference type="PANTHER" id="PTHR23037:SF34">
    <property type="entry name" value="THROMBOPOIETIN RECEPTOR ISOFORM X1"/>
    <property type="match status" value="1"/>
</dbReference>
<dbReference type="GO" id="GO:0009897">
    <property type="term" value="C:external side of plasma membrane"/>
    <property type="evidence" value="ECO:0007669"/>
    <property type="project" value="TreeGrafter"/>
</dbReference>
<dbReference type="GO" id="GO:0004896">
    <property type="term" value="F:cytokine receptor activity"/>
    <property type="evidence" value="ECO:0007669"/>
    <property type="project" value="TreeGrafter"/>
</dbReference>
<sequence>MGHTCHLSVDVMYLHLTPRVVCVWLWIIAGWVNVLGHGIIDEAVPHLSKKDVLLLAGDADPKCFTRTQYDLTCFWETPGNAAYDFFYRNDNEEKEKRCILTLQRTEKGEEEEEEGKVLHICFFPCSDVFLFTLTHIRVVESSSNYTLFTRTISVEDQGLLEPPVNVSLHPTGQAGQLQVSWHAPRDWENNVHYGMHYFSQGLGERTELIRSMRSPIHSLVSLLPGEVVSVQLRVKPNGYSETETSGHWSDWSVPITAMVPQSAADISLFCHTSDLQNITCQWNGQSYRDATYTLNYKLGPSKREGWRKCLQNENTSYHCRFHGAESSEILVKLSTGPGSLKRTFYTEPFRLNNSIQTGPPGRLRGKWEGGRLRLRWGTPLLALSLHLMYQLRYQPQGEAVWKVQSLPTEPTCSVLVTLQVSENSICLDVQTGSLYFIQVRARPNGSVYAGYWSDWSPPLTVDTPSDTAGALFIICIPLMMLILSVVFLSMISRYLSKLKRYLWPPIPKLDKVLHGFLTDINGQTWDPPFIIKQYSEETPASVVEIMSEREAPDGGKLPRESSLLLSPERGSAGGEEERLPTLALELSQDYVTLATDDVIPCLRGNKYVYDGEVGAESRGLGEDEVLQMRCHCSSNFPSSSSTTDILNRSYMLLAEQPIERLDCQDSSRACKLYANLKRTNSANANT</sequence>
<dbReference type="Proteomes" id="UP000694402">
    <property type="component" value="Unassembled WGS sequence"/>
</dbReference>
<keyword evidence="6" id="KW-0675">Receptor</keyword>
<evidence type="ECO:0000256" key="4">
    <source>
        <dbReference type="ARBA" id="ARBA00022989"/>
    </source>
</evidence>
<feature type="compositionally biased region" description="Low complexity" evidence="8">
    <location>
        <begin position="560"/>
        <end position="570"/>
    </location>
</feature>
<dbReference type="SMART" id="SM00060">
    <property type="entry name" value="FN3"/>
    <property type="match status" value="2"/>
</dbReference>
<name>A0A8C8GRH4_ONCTS</name>
<feature type="domain" description="Fibronectin type-III" evidence="10">
    <location>
        <begin position="162"/>
        <end position="262"/>
    </location>
</feature>
<keyword evidence="7" id="KW-0325">Glycoprotein</keyword>
<evidence type="ECO:0000256" key="8">
    <source>
        <dbReference type="SAM" id="MobiDB-lite"/>
    </source>
</evidence>
<dbReference type="PROSITE" id="PS50853">
    <property type="entry name" value="FN3"/>
    <property type="match status" value="2"/>
</dbReference>
<evidence type="ECO:0000256" key="5">
    <source>
        <dbReference type="ARBA" id="ARBA00023136"/>
    </source>
</evidence>
<dbReference type="PANTHER" id="PTHR23037">
    <property type="entry name" value="CYTOKINE RECEPTOR"/>
    <property type="match status" value="1"/>
</dbReference>
<dbReference type="InterPro" id="IPR036116">
    <property type="entry name" value="FN3_sf"/>
</dbReference>
<evidence type="ECO:0000256" key="7">
    <source>
        <dbReference type="ARBA" id="ARBA00023180"/>
    </source>
</evidence>
<protein>
    <recommendedName>
        <fullName evidence="10">Fibronectin type-III domain-containing protein</fullName>
    </recommendedName>
</protein>
<evidence type="ECO:0000256" key="9">
    <source>
        <dbReference type="SAM" id="Phobius"/>
    </source>
</evidence>
<organism evidence="11 12">
    <name type="scientific">Oncorhynchus tshawytscha</name>
    <name type="common">Chinook salmon</name>
    <name type="synonym">Salmo tshawytscha</name>
    <dbReference type="NCBI Taxonomy" id="74940"/>
    <lineage>
        <taxon>Eukaryota</taxon>
        <taxon>Metazoa</taxon>
        <taxon>Chordata</taxon>
        <taxon>Craniata</taxon>
        <taxon>Vertebrata</taxon>
        <taxon>Euteleostomi</taxon>
        <taxon>Actinopterygii</taxon>
        <taxon>Neopterygii</taxon>
        <taxon>Teleostei</taxon>
        <taxon>Protacanthopterygii</taxon>
        <taxon>Salmoniformes</taxon>
        <taxon>Salmonidae</taxon>
        <taxon>Salmoninae</taxon>
        <taxon>Oncorhynchus</taxon>
    </lineage>
</organism>
<keyword evidence="12" id="KW-1185">Reference proteome</keyword>
<evidence type="ECO:0000259" key="10">
    <source>
        <dbReference type="PROSITE" id="PS50853"/>
    </source>
</evidence>
<dbReference type="InterPro" id="IPR015152">
    <property type="entry name" value="Growth/epo_recpt_lig-bind"/>
</dbReference>
<keyword evidence="3" id="KW-0732">Signal</keyword>
<proteinExistence type="predicted"/>
<evidence type="ECO:0000313" key="12">
    <source>
        <dbReference type="Proteomes" id="UP000694402"/>
    </source>
</evidence>
<dbReference type="Ensembl" id="ENSOTST00005057383.2">
    <property type="protein sequence ID" value="ENSOTSP00005052695.2"/>
    <property type="gene ID" value="ENSOTSG00005025496.2"/>
</dbReference>
<keyword evidence="4 9" id="KW-1133">Transmembrane helix</keyword>
<feature type="compositionally biased region" description="Basic and acidic residues" evidence="8">
    <location>
        <begin position="547"/>
        <end position="559"/>
    </location>
</feature>
<dbReference type="Gene3D" id="2.60.40.10">
    <property type="entry name" value="Immunoglobulins"/>
    <property type="match status" value="4"/>
</dbReference>
<evidence type="ECO:0000256" key="6">
    <source>
        <dbReference type="ARBA" id="ARBA00023170"/>
    </source>
</evidence>
<reference evidence="11" key="1">
    <citation type="submission" date="2025-08" db="UniProtKB">
        <authorList>
            <consortium name="Ensembl"/>
        </authorList>
    </citation>
    <scope>IDENTIFICATION</scope>
</reference>
<accession>A0A8C8GRH4</accession>
<dbReference type="InterPro" id="IPR013783">
    <property type="entry name" value="Ig-like_fold"/>
</dbReference>